<evidence type="ECO:0000259" key="3">
    <source>
        <dbReference type="SMART" id="SM00065"/>
    </source>
</evidence>
<name>A0A951UFS4_9NOST</name>
<evidence type="ECO:0000256" key="1">
    <source>
        <dbReference type="ARBA" id="ARBA00022801"/>
    </source>
</evidence>
<comment type="caution">
    <text evidence="5">The sequence shown here is derived from an EMBL/GenBank/DDBJ whole genome shotgun (WGS) entry which is preliminary data.</text>
</comment>
<dbReference type="Gene3D" id="3.60.40.10">
    <property type="entry name" value="PPM-type phosphatase domain"/>
    <property type="match status" value="1"/>
</dbReference>
<evidence type="ECO:0000259" key="4">
    <source>
        <dbReference type="SMART" id="SM00331"/>
    </source>
</evidence>
<dbReference type="Pfam" id="PF07228">
    <property type="entry name" value="SpoIIE"/>
    <property type="match status" value="1"/>
</dbReference>
<feature type="domain" description="PPM-type phosphatase" evidence="4">
    <location>
        <begin position="245"/>
        <end position="489"/>
    </location>
</feature>
<dbReference type="SMART" id="SM00331">
    <property type="entry name" value="PP2C_SIG"/>
    <property type="match status" value="1"/>
</dbReference>
<dbReference type="InterPro" id="IPR001932">
    <property type="entry name" value="PPM-type_phosphatase-like_dom"/>
</dbReference>
<evidence type="ECO:0000313" key="5">
    <source>
        <dbReference type="EMBL" id="MBW4561842.1"/>
    </source>
</evidence>
<dbReference type="PANTHER" id="PTHR43156:SF2">
    <property type="entry name" value="STAGE II SPORULATION PROTEIN E"/>
    <property type="match status" value="1"/>
</dbReference>
<dbReference type="PANTHER" id="PTHR43156">
    <property type="entry name" value="STAGE II SPORULATION PROTEIN E-RELATED"/>
    <property type="match status" value="1"/>
</dbReference>
<dbReference type="InterPro" id="IPR052016">
    <property type="entry name" value="Bact_Sigma-Reg"/>
</dbReference>
<feature type="coiled-coil region" evidence="2">
    <location>
        <begin position="9"/>
        <end position="36"/>
    </location>
</feature>
<reference evidence="5" key="2">
    <citation type="journal article" date="2022" name="Microbiol. Resour. Announc.">
        <title>Metagenome Sequencing to Explore Phylogenomics of Terrestrial Cyanobacteria.</title>
        <authorList>
            <person name="Ward R.D."/>
            <person name="Stajich J.E."/>
            <person name="Johansen J.R."/>
            <person name="Huntemann M."/>
            <person name="Clum A."/>
            <person name="Foster B."/>
            <person name="Foster B."/>
            <person name="Roux S."/>
            <person name="Palaniappan K."/>
            <person name="Varghese N."/>
            <person name="Mukherjee S."/>
            <person name="Reddy T.B.K."/>
            <person name="Daum C."/>
            <person name="Copeland A."/>
            <person name="Chen I.A."/>
            <person name="Ivanova N.N."/>
            <person name="Kyrpides N.C."/>
            <person name="Shapiro N."/>
            <person name="Eloe-Fadrosh E.A."/>
            <person name="Pietrasiak N."/>
        </authorList>
    </citation>
    <scope>NUCLEOTIDE SEQUENCE</scope>
    <source>
        <strain evidence="5">JT2-VF2</strain>
    </source>
</reference>
<keyword evidence="1" id="KW-0378">Hydrolase</keyword>
<evidence type="ECO:0000313" key="6">
    <source>
        <dbReference type="Proteomes" id="UP000715781"/>
    </source>
</evidence>
<proteinExistence type="predicted"/>
<dbReference type="GO" id="GO:0016791">
    <property type="term" value="F:phosphatase activity"/>
    <property type="evidence" value="ECO:0007669"/>
    <property type="project" value="TreeGrafter"/>
</dbReference>
<dbReference type="SUPFAM" id="SSF81606">
    <property type="entry name" value="PP2C-like"/>
    <property type="match status" value="1"/>
</dbReference>
<dbReference type="EMBL" id="JAHHHN010000006">
    <property type="protein sequence ID" value="MBW4561842.1"/>
    <property type="molecule type" value="Genomic_DNA"/>
</dbReference>
<feature type="domain" description="GAF" evidence="3">
    <location>
        <begin position="55"/>
        <end position="203"/>
    </location>
</feature>
<dbReference type="InterPro" id="IPR036457">
    <property type="entry name" value="PPM-type-like_dom_sf"/>
</dbReference>
<reference evidence="5" key="1">
    <citation type="submission" date="2021-05" db="EMBL/GenBank/DDBJ databases">
        <authorList>
            <person name="Pietrasiak N."/>
            <person name="Ward R."/>
            <person name="Stajich J.E."/>
            <person name="Kurbessoian T."/>
        </authorList>
    </citation>
    <scope>NUCLEOTIDE SEQUENCE</scope>
    <source>
        <strain evidence="5">JT2-VF2</strain>
    </source>
</reference>
<dbReference type="Gene3D" id="3.30.450.40">
    <property type="match status" value="1"/>
</dbReference>
<gene>
    <name evidence="5" type="ORF">KME32_11945</name>
</gene>
<dbReference type="SUPFAM" id="SSF55781">
    <property type="entry name" value="GAF domain-like"/>
    <property type="match status" value="1"/>
</dbReference>
<dbReference type="Proteomes" id="UP000715781">
    <property type="component" value="Unassembled WGS sequence"/>
</dbReference>
<keyword evidence="2" id="KW-0175">Coiled coil</keyword>
<dbReference type="Pfam" id="PF01590">
    <property type="entry name" value="GAF"/>
    <property type="match status" value="1"/>
</dbReference>
<dbReference type="InterPro" id="IPR003018">
    <property type="entry name" value="GAF"/>
</dbReference>
<dbReference type="InterPro" id="IPR029016">
    <property type="entry name" value="GAF-like_dom_sf"/>
</dbReference>
<accession>A0A951UFS4</accession>
<evidence type="ECO:0000256" key="2">
    <source>
        <dbReference type="SAM" id="Coils"/>
    </source>
</evidence>
<dbReference type="SMART" id="SM00065">
    <property type="entry name" value="GAF"/>
    <property type="match status" value="1"/>
</dbReference>
<protein>
    <submittedName>
        <fullName evidence="5">SpoIIE family protein phosphatase</fullName>
    </submittedName>
</protein>
<sequence>MDTQKPLREERYYEELESLRQEVVALRNAKAAFEAQRELLAKVVAMARSPEQEEVLKITLEEALHVCCKLTGAETGSLFLLNSQGVVTDSILTQRNTEQDTRSRLIGSVLDNGLAGWVNRHRKIGLIADTMNDERWLQLPNQPYTVRSALAVPILRDEDLLGILTLLHCEPHRFSWEIANLMQKTANEIALVLENAELYGKLEESYHFLDQAKQEIEAYSKALDYELEKGRQIQRDFLPEELPKLPDWEIAACFYPARQVAGDFYDSFMLPGGYVGLVIADVCDKGVGAALFMALFRSLIRIFSGQSHLCDLSIIGDEEVLAGLNELDMANHQEQVNALKAVGLINNYIAQQHAQMSMFATLFFGILDPNSGIIDYVNGGHEPLFVIGPEGVKATLKPTGPAVGMMANMKFKVKQVQLAPGDILLGYTDGVTEARDPNRKLFSSERLLSLFEPPPASASQLLEWIKTNLFAYMDNAPQFDDITMLAVQREKL</sequence>
<organism evidence="5 6">
    <name type="scientific">Mojavia pulchra JT2-VF2</name>
    <dbReference type="NCBI Taxonomy" id="287848"/>
    <lineage>
        <taxon>Bacteria</taxon>
        <taxon>Bacillati</taxon>
        <taxon>Cyanobacteriota</taxon>
        <taxon>Cyanophyceae</taxon>
        <taxon>Nostocales</taxon>
        <taxon>Nostocaceae</taxon>
    </lineage>
</organism>
<dbReference type="AlphaFoldDB" id="A0A951UFS4"/>